<feature type="domain" description="SnoaL-like" evidence="1">
    <location>
        <begin position="12"/>
        <end position="104"/>
    </location>
</feature>
<organism evidence="2 3">
    <name type="scientific">Paraburkholderia sabiae</name>
    <dbReference type="NCBI Taxonomy" id="273251"/>
    <lineage>
        <taxon>Bacteria</taxon>
        <taxon>Pseudomonadati</taxon>
        <taxon>Pseudomonadota</taxon>
        <taxon>Betaproteobacteria</taxon>
        <taxon>Burkholderiales</taxon>
        <taxon>Burkholderiaceae</taxon>
        <taxon>Paraburkholderia</taxon>
    </lineage>
</organism>
<dbReference type="RefSeq" id="WP_201650398.1">
    <property type="nucleotide sequence ID" value="NZ_CAJHCS010000008.1"/>
</dbReference>
<gene>
    <name evidence="2" type="ORF">V4C55_12815</name>
</gene>
<dbReference type="EMBL" id="JAZHGC010000009">
    <property type="protein sequence ID" value="MEM5286596.1"/>
    <property type="molecule type" value="Genomic_DNA"/>
</dbReference>
<dbReference type="SUPFAM" id="SSF54427">
    <property type="entry name" value="NTF2-like"/>
    <property type="match status" value="1"/>
</dbReference>
<accession>A0ABU9QB43</accession>
<sequence length="133" mass="15385">MNEAAVREVLNAHWRASAAGDLEAEHDIYDDDAICDYPQSRERILGRRNLQALRSHHPDKPSGFDVRRIQGEGNLWVTEYTIAYKTQLTCVVSIMEFRDGKVVHETQYFSDPFDAPAWRSQWVQQINDPQARP</sequence>
<dbReference type="Proteomes" id="UP001494588">
    <property type="component" value="Unassembled WGS sequence"/>
</dbReference>
<name>A0ABU9QB43_9BURK</name>
<evidence type="ECO:0000313" key="3">
    <source>
        <dbReference type="Proteomes" id="UP001494588"/>
    </source>
</evidence>
<proteinExistence type="predicted"/>
<evidence type="ECO:0000259" key="1">
    <source>
        <dbReference type="Pfam" id="PF12680"/>
    </source>
</evidence>
<keyword evidence="3" id="KW-1185">Reference proteome</keyword>
<protein>
    <submittedName>
        <fullName evidence="2">Nuclear transport factor 2 family protein</fullName>
    </submittedName>
</protein>
<dbReference type="InterPro" id="IPR037401">
    <property type="entry name" value="SnoaL-like"/>
</dbReference>
<dbReference type="InterPro" id="IPR032710">
    <property type="entry name" value="NTF2-like_dom_sf"/>
</dbReference>
<dbReference type="Pfam" id="PF12680">
    <property type="entry name" value="SnoaL_2"/>
    <property type="match status" value="1"/>
</dbReference>
<reference evidence="2 3" key="1">
    <citation type="submission" date="2024-01" db="EMBL/GenBank/DDBJ databases">
        <title>The diversity of rhizobia nodulating Mimosa spp. in eleven states of Brazil covering several biomes is determined by host plant, location, and edaphic factors.</title>
        <authorList>
            <person name="Rouws L."/>
            <person name="Barauna A."/>
            <person name="Beukes C."/>
            <person name="De Faria S.M."/>
            <person name="Gross E."/>
            <person name="Dos Reis Junior F.B."/>
            <person name="Simon M."/>
            <person name="Maluk M."/>
            <person name="Odee D.W."/>
            <person name="Kenicer G."/>
            <person name="Young J.P.W."/>
            <person name="Reis V.M."/>
            <person name="Zilli J."/>
            <person name="James E.K."/>
        </authorList>
    </citation>
    <scope>NUCLEOTIDE SEQUENCE [LARGE SCALE GENOMIC DNA]</scope>
    <source>
        <strain evidence="2 3">JPY77</strain>
    </source>
</reference>
<dbReference type="Gene3D" id="3.10.450.50">
    <property type="match status" value="1"/>
</dbReference>
<comment type="caution">
    <text evidence="2">The sequence shown here is derived from an EMBL/GenBank/DDBJ whole genome shotgun (WGS) entry which is preliminary data.</text>
</comment>
<evidence type="ECO:0000313" key="2">
    <source>
        <dbReference type="EMBL" id="MEM5286596.1"/>
    </source>
</evidence>